<gene>
    <name evidence="1" type="ORF">CWE10_14750</name>
</gene>
<proteinExistence type="predicted"/>
<feature type="non-terminal residue" evidence="1">
    <location>
        <position position="69"/>
    </location>
</feature>
<dbReference type="EMBL" id="PIUK01000179">
    <property type="protein sequence ID" value="MBY6277442.1"/>
    <property type="molecule type" value="Genomic_DNA"/>
</dbReference>
<sequence length="69" mass="7866">MKSETAVDLDQNRWSAWTGITGRFDRNTQREGKPDGFHYLQHRTVDGRHGFILDVLVTSAAMTDAQVYP</sequence>
<dbReference type="AlphaFoldDB" id="A0A953I2Z9"/>
<comment type="caution">
    <text evidence="1">The sequence shown here is derived from an EMBL/GenBank/DDBJ whole genome shotgun (WGS) entry which is preliminary data.</text>
</comment>
<evidence type="ECO:0000313" key="1">
    <source>
        <dbReference type="EMBL" id="MBY6277442.1"/>
    </source>
</evidence>
<evidence type="ECO:0000313" key="2">
    <source>
        <dbReference type="Proteomes" id="UP000732377"/>
    </source>
</evidence>
<name>A0A953I2Z9_SYMTR</name>
<accession>A0A953I2Z9</accession>
<reference evidence="1" key="1">
    <citation type="submission" date="2017-11" db="EMBL/GenBank/DDBJ databases">
        <title>Three new genomes from thermophilic consortium.</title>
        <authorList>
            <person name="Quaggio R."/>
            <person name="Amgarten D."/>
            <person name="Setubal J.C."/>
        </authorList>
    </citation>
    <scope>NUCLEOTIDE SEQUENCE</scope>
    <source>
        <strain evidence="1">ZCTH01-B2</strain>
    </source>
</reference>
<organism evidence="1 2">
    <name type="scientific">Symbiobacterium thermophilum</name>
    <dbReference type="NCBI Taxonomy" id="2734"/>
    <lineage>
        <taxon>Bacteria</taxon>
        <taxon>Bacillati</taxon>
        <taxon>Bacillota</taxon>
        <taxon>Clostridia</taxon>
        <taxon>Eubacteriales</taxon>
        <taxon>Symbiobacteriaceae</taxon>
        <taxon>Symbiobacterium</taxon>
    </lineage>
</organism>
<dbReference type="Proteomes" id="UP000732377">
    <property type="component" value="Unassembled WGS sequence"/>
</dbReference>
<protein>
    <submittedName>
        <fullName evidence="1">Uncharacterized protein</fullName>
    </submittedName>
</protein>